<protein>
    <submittedName>
        <fullName evidence="3">DNA-directed RNA polymerase III RPC11</fullName>
        <ecNumber evidence="3">2.7.7.6</ecNumber>
    </submittedName>
</protein>
<dbReference type="GO" id="GO:0006351">
    <property type="term" value="P:DNA-templated transcription"/>
    <property type="evidence" value="ECO:0007669"/>
    <property type="project" value="InterPro"/>
</dbReference>
<evidence type="ECO:0000256" key="1">
    <source>
        <dbReference type="SAM" id="MobiDB-lite"/>
    </source>
</evidence>
<dbReference type="EC" id="2.7.7.6" evidence="3"/>
<evidence type="ECO:0000259" key="2">
    <source>
        <dbReference type="SMART" id="SM00661"/>
    </source>
</evidence>
<sequence length="144" mass="16817">MPFRGAAAGALRGERENKREEEKRRRGREEDREKKTKKNSASGRGLMALFCPTCHNMLLVRQEVTMQFHCRTCPYVFNIKEKLTRKMPLTPKKADEPLDESQEAARGAKAPGKHNFHIDITYICKTYIHTNFHIHTYIPIYRDI</sequence>
<evidence type="ECO:0000313" key="3">
    <source>
        <dbReference type="EMBL" id="RQX72587.1"/>
    </source>
</evidence>
<dbReference type="Proteomes" id="UP000284452">
    <property type="component" value="Unassembled WGS sequence"/>
</dbReference>
<gene>
    <name evidence="3" type="ORF">TGCAST_312250</name>
</gene>
<dbReference type="GO" id="GO:0003899">
    <property type="term" value="F:DNA-directed RNA polymerase activity"/>
    <property type="evidence" value="ECO:0007669"/>
    <property type="project" value="UniProtKB-EC"/>
</dbReference>
<organism evidence="3 4">
    <name type="scientific">Toxoplasma gondii CAST</name>
    <dbReference type="NCBI Taxonomy" id="943122"/>
    <lineage>
        <taxon>Eukaryota</taxon>
        <taxon>Sar</taxon>
        <taxon>Alveolata</taxon>
        <taxon>Apicomplexa</taxon>
        <taxon>Conoidasida</taxon>
        <taxon>Coccidia</taxon>
        <taxon>Eucoccidiorida</taxon>
        <taxon>Eimeriorina</taxon>
        <taxon>Sarcocystidae</taxon>
        <taxon>Toxoplasma</taxon>
    </lineage>
</organism>
<keyword evidence="3" id="KW-0804">Transcription</keyword>
<name>A0A3R8BYC0_TOXGO</name>
<dbReference type="Pfam" id="PF02150">
    <property type="entry name" value="Zn_ribbon_RPB9"/>
    <property type="match status" value="1"/>
</dbReference>
<keyword evidence="3" id="KW-0548">Nucleotidyltransferase</keyword>
<comment type="caution">
    <text evidence="3">The sequence shown here is derived from an EMBL/GenBank/DDBJ whole genome shotgun (WGS) entry which is preliminary data.</text>
</comment>
<dbReference type="AlphaFoldDB" id="A0A3R8BYC0"/>
<accession>A0A3R8BYC0</accession>
<feature type="non-terminal residue" evidence="3">
    <location>
        <position position="144"/>
    </location>
</feature>
<feature type="region of interest" description="Disordered" evidence="1">
    <location>
        <begin position="1"/>
        <end position="41"/>
    </location>
</feature>
<feature type="compositionally biased region" description="Low complexity" evidence="1">
    <location>
        <begin position="1"/>
        <end position="11"/>
    </location>
</feature>
<dbReference type="InterPro" id="IPR001529">
    <property type="entry name" value="Zn_ribbon_RPB9"/>
</dbReference>
<dbReference type="SMART" id="SM00661">
    <property type="entry name" value="RPOL9"/>
    <property type="match status" value="1"/>
</dbReference>
<dbReference type="GO" id="GO:0000428">
    <property type="term" value="C:DNA-directed RNA polymerase complex"/>
    <property type="evidence" value="ECO:0007669"/>
    <property type="project" value="UniProtKB-KW"/>
</dbReference>
<feature type="compositionally biased region" description="Basic and acidic residues" evidence="1">
    <location>
        <begin position="12"/>
        <end position="34"/>
    </location>
</feature>
<keyword evidence="3" id="KW-0240">DNA-directed RNA polymerase</keyword>
<evidence type="ECO:0000313" key="4">
    <source>
        <dbReference type="Proteomes" id="UP000284452"/>
    </source>
</evidence>
<keyword evidence="3" id="KW-0808">Transferase</keyword>
<reference evidence="3 4" key="1">
    <citation type="submission" date="2017-10" db="EMBL/GenBank/DDBJ databases">
        <authorList>
            <person name="Sibley D."/>
            <person name="Venepally P."/>
            <person name="Karamycheva S."/>
            <person name="Hadjithomas M."/>
            <person name="Khan A."/>
            <person name="Brunk B."/>
            <person name="Roos D."/>
            <person name="Caler E."/>
            <person name="Lorenzi H."/>
        </authorList>
    </citation>
    <scope>NUCLEOTIDE SEQUENCE [LARGE SCALE GENOMIC DNA]</scope>
    <source>
        <strain evidence="3 4">CAST</strain>
    </source>
</reference>
<dbReference type="VEuPathDB" id="ToxoDB:TGCAST_312250"/>
<feature type="domain" description="DNA-directed RNA polymerase II subunit RPB9-like zinc ribbon" evidence="2">
    <location>
        <begin position="49"/>
        <end position="99"/>
    </location>
</feature>
<dbReference type="EMBL" id="AHIV02000809">
    <property type="protein sequence ID" value="RQX72587.1"/>
    <property type="molecule type" value="Genomic_DNA"/>
</dbReference>
<proteinExistence type="predicted"/>